<gene>
    <name evidence="1" type="ORF">B0H16DRAFT_1474371</name>
</gene>
<accession>A0AAD7HHB1</accession>
<dbReference type="Proteomes" id="UP001215598">
    <property type="component" value="Unassembled WGS sequence"/>
</dbReference>
<evidence type="ECO:0000313" key="2">
    <source>
        <dbReference type="Proteomes" id="UP001215598"/>
    </source>
</evidence>
<comment type="caution">
    <text evidence="1">The sequence shown here is derived from an EMBL/GenBank/DDBJ whole genome shotgun (WGS) entry which is preliminary data.</text>
</comment>
<name>A0AAD7HHB1_9AGAR</name>
<evidence type="ECO:0000313" key="1">
    <source>
        <dbReference type="EMBL" id="KAJ7720539.1"/>
    </source>
</evidence>
<protein>
    <submittedName>
        <fullName evidence="1">Uncharacterized protein</fullName>
    </submittedName>
</protein>
<keyword evidence="2" id="KW-1185">Reference proteome</keyword>
<sequence>MATSHPNLPGHPPIFALSLSLRVMPADRTKSTPTPQNKKKTTREPTFRFQGERVVFLHQRLELFYDAVARNDLPNFWRNVFAQYWQLFPWRLPIDQDPHCAMLTDSSTSMTYDDIDKKTAIILSTQMERYLYYRLWTMLARCLEVLRS</sequence>
<reference evidence="1" key="1">
    <citation type="submission" date="2023-03" db="EMBL/GenBank/DDBJ databases">
        <title>Massive genome expansion in bonnet fungi (Mycena s.s.) driven by repeated elements and novel gene families across ecological guilds.</title>
        <authorList>
            <consortium name="Lawrence Berkeley National Laboratory"/>
            <person name="Harder C.B."/>
            <person name="Miyauchi S."/>
            <person name="Viragh M."/>
            <person name="Kuo A."/>
            <person name="Thoen E."/>
            <person name="Andreopoulos B."/>
            <person name="Lu D."/>
            <person name="Skrede I."/>
            <person name="Drula E."/>
            <person name="Henrissat B."/>
            <person name="Morin E."/>
            <person name="Kohler A."/>
            <person name="Barry K."/>
            <person name="LaButti K."/>
            <person name="Morin E."/>
            <person name="Salamov A."/>
            <person name="Lipzen A."/>
            <person name="Mereny Z."/>
            <person name="Hegedus B."/>
            <person name="Baldrian P."/>
            <person name="Stursova M."/>
            <person name="Weitz H."/>
            <person name="Taylor A."/>
            <person name="Grigoriev I.V."/>
            <person name="Nagy L.G."/>
            <person name="Martin F."/>
            <person name="Kauserud H."/>
        </authorList>
    </citation>
    <scope>NUCLEOTIDE SEQUENCE</scope>
    <source>
        <strain evidence="1">CBHHK182m</strain>
    </source>
</reference>
<proteinExistence type="predicted"/>
<organism evidence="1 2">
    <name type="scientific">Mycena metata</name>
    <dbReference type="NCBI Taxonomy" id="1033252"/>
    <lineage>
        <taxon>Eukaryota</taxon>
        <taxon>Fungi</taxon>
        <taxon>Dikarya</taxon>
        <taxon>Basidiomycota</taxon>
        <taxon>Agaricomycotina</taxon>
        <taxon>Agaricomycetes</taxon>
        <taxon>Agaricomycetidae</taxon>
        <taxon>Agaricales</taxon>
        <taxon>Marasmiineae</taxon>
        <taxon>Mycenaceae</taxon>
        <taxon>Mycena</taxon>
    </lineage>
</organism>
<dbReference type="EMBL" id="JARKIB010000239">
    <property type="protein sequence ID" value="KAJ7720539.1"/>
    <property type="molecule type" value="Genomic_DNA"/>
</dbReference>
<dbReference type="AlphaFoldDB" id="A0AAD7HHB1"/>